<organism evidence="2 3">
    <name type="scientific">Pleuronectes platessa</name>
    <name type="common">European plaice</name>
    <dbReference type="NCBI Taxonomy" id="8262"/>
    <lineage>
        <taxon>Eukaryota</taxon>
        <taxon>Metazoa</taxon>
        <taxon>Chordata</taxon>
        <taxon>Craniata</taxon>
        <taxon>Vertebrata</taxon>
        <taxon>Euteleostomi</taxon>
        <taxon>Actinopterygii</taxon>
        <taxon>Neopterygii</taxon>
        <taxon>Teleostei</taxon>
        <taxon>Neoteleostei</taxon>
        <taxon>Acanthomorphata</taxon>
        <taxon>Carangaria</taxon>
        <taxon>Pleuronectiformes</taxon>
        <taxon>Pleuronectoidei</taxon>
        <taxon>Pleuronectidae</taxon>
        <taxon>Pleuronectes</taxon>
    </lineage>
</organism>
<gene>
    <name evidence="2" type="ORF">PLEPLA_LOCUS31927</name>
</gene>
<protein>
    <submittedName>
        <fullName evidence="2">Uncharacterized protein</fullName>
    </submittedName>
</protein>
<keyword evidence="3" id="KW-1185">Reference proteome</keyword>
<feature type="compositionally biased region" description="Basic residues" evidence="1">
    <location>
        <begin position="1"/>
        <end position="22"/>
    </location>
</feature>
<evidence type="ECO:0000313" key="3">
    <source>
        <dbReference type="Proteomes" id="UP001153269"/>
    </source>
</evidence>
<sequence>NPRGRGRGGQEKKRRRRRRRRRADLSTSPAHCGTRGAAAAGESEPTVPLDSRIAL</sequence>
<dbReference type="AlphaFoldDB" id="A0A9N7V505"/>
<dbReference type="EMBL" id="CADEAL010003332">
    <property type="protein sequence ID" value="CAB1444211.1"/>
    <property type="molecule type" value="Genomic_DNA"/>
</dbReference>
<dbReference type="Proteomes" id="UP001153269">
    <property type="component" value="Unassembled WGS sequence"/>
</dbReference>
<feature type="non-terminal residue" evidence="2">
    <location>
        <position position="1"/>
    </location>
</feature>
<accession>A0A9N7V505</accession>
<comment type="caution">
    <text evidence="2">The sequence shown here is derived from an EMBL/GenBank/DDBJ whole genome shotgun (WGS) entry which is preliminary data.</text>
</comment>
<proteinExistence type="predicted"/>
<name>A0A9N7V505_PLEPL</name>
<evidence type="ECO:0000313" key="2">
    <source>
        <dbReference type="EMBL" id="CAB1444211.1"/>
    </source>
</evidence>
<feature type="non-terminal residue" evidence="2">
    <location>
        <position position="55"/>
    </location>
</feature>
<reference evidence="2" key="1">
    <citation type="submission" date="2020-03" db="EMBL/GenBank/DDBJ databases">
        <authorList>
            <person name="Weist P."/>
        </authorList>
    </citation>
    <scope>NUCLEOTIDE SEQUENCE</scope>
</reference>
<feature type="region of interest" description="Disordered" evidence="1">
    <location>
        <begin position="1"/>
        <end position="55"/>
    </location>
</feature>
<evidence type="ECO:0000256" key="1">
    <source>
        <dbReference type="SAM" id="MobiDB-lite"/>
    </source>
</evidence>